<proteinExistence type="predicted"/>
<accession>A0ABW0M3W8</accession>
<gene>
    <name evidence="1" type="ORF">ACFPPD_26735</name>
</gene>
<dbReference type="EMBL" id="JBHSMH010000120">
    <property type="protein sequence ID" value="MFC5472286.1"/>
    <property type="molecule type" value="Genomic_DNA"/>
</dbReference>
<dbReference type="Proteomes" id="UP001596105">
    <property type="component" value="Unassembled WGS sequence"/>
</dbReference>
<evidence type="ECO:0000313" key="1">
    <source>
        <dbReference type="EMBL" id="MFC5472286.1"/>
    </source>
</evidence>
<dbReference type="Pfam" id="PF14275">
    <property type="entry name" value="DUF4362"/>
    <property type="match status" value="1"/>
</dbReference>
<protein>
    <submittedName>
        <fullName evidence="1">DUF4362 domain-containing protein</fullName>
    </submittedName>
</protein>
<keyword evidence="2" id="KW-1185">Reference proteome</keyword>
<comment type="caution">
    <text evidence="1">The sequence shown here is derived from an EMBL/GenBank/DDBJ whole genome shotgun (WGS) entry which is preliminary data.</text>
</comment>
<sequence length="145" mass="16770">MRSRIIVLALFSIIYLSGCGNSKPYNYETAVDHGDIVDLHGKITNTKRLEEFNQNILQNNKDKIRITRITIEGDPLFFDFHFNGKEIKFRYDNSKDKYGTSNIRSTACKSLITRKSERGIEYSLNGCYGKNEEIGNNFKFEVINQ</sequence>
<reference evidence="2" key="1">
    <citation type="journal article" date="2019" name="Int. J. Syst. Evol. Microbiol.">
        <title>The Global Catalogue of Microorganisms (GCM) 10K type strain sequencing project: providing services to taxonomists for standard genome sequencing and annotation.</title>
        <authorList>
            <consortium name="The Broad Institute Genomics Platform"/>
            <consortium name="The Broad Institute Genome Sequencing Center for Infectious Disease"/>
            <person name="Wu L."/>
            <person name="Ma J."/>
        </authorList>
    </citation>
    <scope>NUCLEOTIDE SEQUENCE [LARGE SCALE GENOMIC DNA]</scope>
    <source>
        <strain evidence="2">CCUG 57113</strain>
    </source>
</reference>
<dbReference type="InterPro" id="IPR025372">
    <property type="entry name" value="DUF4362"/>
</dbReference>
<organism evidence="1 2">
    <name type="scientific">Cohnella suwonensis</name>
    <dbReference type="NCBI Taxonomy" id="696072"/>
    <lineage>
        <taxon>Bacteria</taxon>
        <taxon>Bacillati</taxon>
        <taxon>Bacillota</taxon>
        <taxon>Bacilli</taxon>
        <taxon>Bacillales</taxon>
        <taxon>Paenibacillaceae</taxon>
        <taxon>Cohnella</taxon>
    </lineage>
</organism>
<name>A0ABW0M3W8_9BACL</name>
<evidence type="ECO:0000313" key="2">
    <source>
        <dbReference type="Proteomes" id="UP001596105"/>
    </source>
</evidence>
<dbReference type="RefSeq" id="WP_209749797.1">
    <property type="nucleotide sequence ID" value="NZ_JBHSMH010000120.1"/>
</dbReference>